<organism evidence="3">
    <name type="scientific">Bradyrhizobium septentrionale</name>
    <dbReference type="NCBI Taxonomy" id="1404411"/>
    <lineage>
        <taxon>Bacteria</taxon>
        <taxon>Pseudomonadati</taxon>
        <taxon>Pseudomonadota</taxon>
        <taxon>Alphaproteobacteria</taxon>
        <taxon>Hyphomicrobiales</taxon>
        <taxon>Nitrobacteraceae</taxon>
        <taxon>Bradyrhizobium</taxon>
    </lineage>
</organism>
<reference evidence="3" key="1">
    <citation type="submission" date="2020-06" db="EMBL/GenBank/DDBJ databases">
        <title>Whole Genome Sequence of Bradyrhizobium sp. Strain 1S1.</title>
        <authorList>
            <person name="Bromfield E.S.P."/>
            <person name="Cloutier S."/>
        </authorList>
    </citation>
    <scope>NUCLEOTIDE SEQUENCE [LARGE SCALE GENOMIC DNA]</scope>
    <source>
        <strain evidence="3">1S1</strain>
    </source>
</reference>
<evidence type="ECO:0000256" key="1">
    <source>
        <dbReference type="SAM" id="SignalP"/>
    </source>
</evidence>
<dbReference type="InterPro" id="IPR050789">
    <property type="entry name" value="Diverse_Enzym_Activities"/>
</dbReference>
<evidence type="ECO:0000313" key="5">
    <source>
        <dbReference type="Proteomes" id="UP001432046"/>
    </source>
</evidence>
<keyword evidence="3" id="KW-0378">Hydrolase</keyword>
<dbReference type="InterPro" id="IPR001466">
    <property type="entry name" value="Beta-lactam-related"/>
</dbReference>
<feature type="signal peptide" evidence="1">
    <location>
        <begin position="1"/>
        <end position="28"/>
    </location>
</feature>
<accession>A0A973W884</accession>
<name>A0A973W884_9BRAD</name>
<protein>
    <submittedName>
        <fullName evidence="3 4">Serine hydrolase</fullName>
        <ecNumber evidence="4">3.1.1.103</ecNumber>
    </submittedName>
</protein>
<dbReference type="AlphaFoldDB" id="A0A973W884"/>
<dbReference type="InterPro" id="IPR012338">
    <property type="entry name" value="Beta-lactam/transpept-like"/>
</dbReference>
<keyword evidence="5" id="KW-1185">Reference proteome</keyword>
<reference evidence="4" key="3">
    <citation type="submission" date="2024-03" db="EMBL/GenBank/DDBJ databases">
        <authorList>
            <person name="Bromfield E.S.P."/>
            <person name="Cloutier S."/>
        </authorList>
    </citation>
    <scope>NUCLEOTIDE SEQUENCE</scope>
    <source>
        <strain evidence="4">5S5</strain>
    </source>
</reference>
<gene>
    <name evidence="3" type="ORF">HAP48_040540</name>
    <name evidence="4" type="ORF">WDK88_05095</name>
</gene>
<sequence>MRHRFPRLSRLGASLALALTASIANLRADDMTPRQQRQPCGSPAALDDGWVTASPESVGMDSERLCGIAARLSLRSSEVHSVVVARHGRLVFEQYFSGIDQPWGQPEGRTEFTATTKHDMRSATKSVTALLVGIAIDRKLIASANEPVVKFFPEHHQVKSAGWDAITLHHLLTMSSGIKWDETLPWTDPNNDEPHLAFDADPIGYVLAKPIAAPPDTLWTYNGGGTDLLGNIIEQVSGKSLEAFAREVLFEPLGITDFEWKTYKNGKIAAASGLRLRPRDAAKIGQLVLDHGRWKEQQIVPAEWMDQSIAPHFQAVGYFGGTLFYGHQWWVGRSFAAGKEIRWAGAFGWGGQRIIAVPDLDLVMMTTAAQYGQPKEGLAAMDILTNIIIPAVRDAH</sequence>
<dbReference type="EMBL" id="CP147711">
    <property type="protein sequence ID" value="WXC81019.1"/>
    <property type="molecule type" value="Genomic_DNA"/>
</dbReference>
<dbReference type="Pfam" id="PF00144">
    <property type="entry name" value="Beta-lactamase"/>
    <property type="match status" value="1"/>
</dbReference>
<dbReference type="GO" id="GO:0016787">
    <property type="term" value="F:hydrolase activity"/>
    <property type="evidence" value="ECO:0007669"/>
    <property type="project" value="UniProtKB-KW"/>
</dbReference>
<reference evidence="4" key="2">
    <citation type="journal article" date="2021" name="Int. J. Syst. Evol. Microbiol.">
        <title>Bradyrhizobium septentrionale sp. nov. (sv. septentrionale) and Bradyrhizobium quebecense sp. nov. (sv. septentrionale) associated with legumes native to Canada possess rearranged symbiosis genes and numerous insertion sequences.</title>
        <authorList>
            <person name="Bromfield E.S.P."/>
            <person name="Cloutier S."/>
        </authorList>
    </citation>
    <scope>NUCLEOTIDE SEQUENCE</scope>
    <source>
        <strain evidence="4">5S5</strain>
    </source>
</reference>
<keyword evidence="1" id="KW-0732">Signal</keyword>
<dbReference type="PANTHER" id="PTHR43283:SF7">
    <property type="entry name" value="BETA-LACTAMASE-RELATED DOMAIN-CONTAINING PROTEIN"/>
    <property type="match status" value="1"/>
</dbReference>
<proteinExistence type="predicted"/>
<dbReference type="SUPFAM" id="SSF56601">
    <property type="entry name" value="beta-lactamase/transpeptidase-like"/>
    <property type="match status" value="1"/>
</dbReference>
<dbReference type="RefSeq" id="WP_166213931.1">
    <property type="nucleotide sequence ID" value="NZ_CP088285.1"/>
</dbReference>
<evidence type="ECO:0000313" key="4">
    <source>
        <dbReference type="EMBL" id="WXC81019.1"/>
    </source>
</evidence>
<evidence type="ECO:0000313" key="3">
    <source>
        <dbReference type="EMBL" id="NVI49040.1"/>
    </source>
</evidence>
<dbReference type="Gene3D" id="3.40.710.10">
    <property type="entry name" value="DD-peptidase/beta-lactamase superfamily"/>
    <property type="match status" value="1"/>
</dbReference>
<dbReference type="PANTHER" id="PTHR43283">
    <property type="entry name" value="BETA-LACTAMASE-RELATED"/>
    <property type="match status" value="1"/>
</dbReference>
<feature type="domain" description="Beta-lactamase-related" evidence="2">
    <location>
        <begin position="81"/>
        <end position="373"/>
    </location>
</feature>
<dbReference type="Proteomes" id="UP001432046">
    <property type="component" value="Chromosome"/>
</dbReference>
<feature type="chain" id="PRO_5037156270" evidence="1">
    <location>
        <begin position="29"/>
        <end position="396"/>
    </location>
</feature>
<dbReference type="EMBL" id="JAAOLE020000001">
    <property type="protein sequence ID" value="NVI49040.1"/>
    <property type="molecule type" value="Genomic_DNA"/>
</dbReference>
<evidence type="ECO:0000259" key="2">
    <source>
        <dbReference type="Pfam" id="PF00144"/>
    </source>
</evidence>
<dbReference type="EC" id="3.1.1.103" evidence="4"/>